<evidence type="ECO:0000313" key="6">
    <source>
        <dbReference type="Proteomes" id="UP001562357"/>
    </source>
</evidence>
<dbReference type="InterPro" id="IPR053246">
    <property type="entry name" value="NS_splicing_regulatory_protein"/>
</dbReference>
<feature type="compositionally biased region" description="Basic and acidic residues" evidence="3">
    <location>
        <begin position="347"/>
        <end position="367"/>
    </location>
</feature>
<evidence type="ECO:0000256" key="3">
    <source>
        <dbReference type="SAM" id="MobiDB-lite"/>
    </source>
</evidence>
<proteinExistence type="inferred from homology"/>
<evidence type="ECO:0000313" key="5">
    <source>
        <dbReference type="EMBL" id="GAB0134833.1"/>
    </source>
</evidence>
<dbReference type="InterPro" id="IPR018612">
    <property type="entry name" value="NSRP1_N"/>
</dbReference>
<sequence>MTHEQYRHPRKQPANNLLPRFKEGVLAKAAYSSARAITMSKPLAFGLNLSKKTSSTTKPKATLSKKPSAFGAADDDDDSGNEHSKGEVELQNIGGGDLDGFGAAISTSDSRKTAKLKPDLPSQPPKLKSKPQKSAMLGDLSSSLASKKNAQAATELDSSVYEYDSVYDSLKPKKEATIEDVERKPKYMKSLLQAAEVRKRDALIAEEKKIARERAAEGDEFADKERFVTEAYKKQQEENRRLEEEEKRREEEEAKKNEGGGMSAFYRKLLDKDEARHTEIVKATAEKAKQGPTAEDNQRSDEPSLEKSEADLAKELNEKGASVAVNEDGQVVDKRQLLRGGLNISSKKKEEVKRDAERPKETEKRTTDGIQFSRKQAMRERQTRMMEEQLEQSLKRSREAEEAQRQEVERASKSRKTETDISSAKERYLARKKAAEEAKKQGVGAVE</sequence>
<protein>
    <recommendedName>
        <fullName evidence="4">Nuclear speckle splicing regulatory protein 1 N-terminal domain-containing protein</fullName>
    </recommendedName>
</protein>
<dbReference type="PANTHER" id="PTHR47845">
    <property type="entry name" value="NUCLEAR SPECKLE SPLICING REGULATORY PROTEIN 1 HOMOLOG"/>
    <property type="match status" value="1"/>
</dbReference>
<organism evidence="5 6">
    <name type="scientific">Epichloe bromicola</name>
    <dbReference type="NCBI Taxonomy" id="79588"/>
    <lineage>
        <taxon>Eukaryota</taxon>
        <taxon>Fungi</taxon>
        <taxon>Dikarya</taxon>
        <taxon>Ascomycota</taxon>
        <taxon>Pezizomycotina</taxon>
        <taxon>Sordariomycetes</taxon>
        <taxon>Hypocreomycetidae</taxon>
        <taxon>Hypocreales</taxon>
        <taxon>Clavicipitaceae</taxon>
        <taxon>Epichloe</taxon>
    </lineage>
</organism>
<feature type="compositionally biased region" description="Basic and acidic residues" evidence="3">
    <location>
        <begin position="377"/>
        <end position="440"/>
    </location>
</feature>
<evidence type="ECO:0000256" key="2">
    <source>
        <dbReference type="ARBA" id="ARBA00023054"/>
    </source>
</evidence>
<feature type="domain" description="Nuclear speckle splicing regulatory protein 1 N-terminal" evidence="4">
    <location>
        <begin position="147"/>
        <end position="258"/>
    </location>
</feature>
<feature type="region of interest" description="Disordered" evidence="3">
    <location>
        <begin position="227"/>
        <end position="447"/>
    </location>
</feature>
<feature type="compositionally biased region" description="Basic and acidic residues" evidence="3">
    <location>
        <begin position="268"/>
        <end position="289"/>
    </location>
</feature>
<feature type="compositionally biased region" description="Basic and acidic residues" evidence="3">
    <location>
        <begin position="227"/>
        <end position="258"/>
    </location>
</feature>
<dbReference type="PANTHER" id="PTHR47845:SF1">
    <property type="entry name" value="NUCLEAR SPECKLE SPLICING REGULATORY PROTEIN 1 HOMOLOG"/>
    <property type="match status" value="1"/>
</dbReference>
<comment type="caution">
    <text evidence="5">The sequence shown here is derived from an EMBL/GenBank/DDBJ whole genome shotgun (WGS) entry which is preliminary data.</text>
</comment>
<feature type="compositionally biased region" description="Basic and acidic residues" evidence="3">
    <location>
        <begin position="296"/>
        <end position="318"/>
    </location>
</feature>
<gene>
    <name evidence="5" type="primary">g3188</name>
    <name evidence="5" type="ORF">EsDP_00003188</name>
</gene>
<keyword evidence="6" id="KW-1185">Reference proteome</keyword>
<name>A0ABQ0CN01_9HYPO</name>
<feature type="compositionally biased region" description="Basic and acidic residues" evidence="3">
    <location>
        <begin position="109"/>
        <end position="118"/>
    </location>
</feature>
<feature type="compositionally biased region" description="Polar residues" evidence="3">
    <location>
        <begin position="140"/>
        <end position="152"/>
    </location>
</feature>
<reference evidence="6" key="1">
    <citation type="submission" date="2024-06" db="EMBL/GenBank/DDBJ databases">
        <title>Draft Genome Sequences of Epichloe bromicola Strains Isolated from Elymus ciliaris.</title>
        <authorList>
            <consortium name="Epichloe bromicola genome sequencing consortium"/>
            <person name="Miura A."/>
            <person name="Imano S."/>
            <person name="Ashida A."/>
            <person name="Sato I."/>
            <person name="Chiba S."/>
            <person name="Tanaka A."/>
            <person name="Camagna M."/>
            <person name="Takemoto D."/>
        </authorList>
    </citation>
    <scope>NUCLEOTIDE SEQUENCE [LARGE SCALE GENOMIC DNA]</scope>
    <source>
        <strain evidence="6">DP</strain>
    </source>
</reference>
<accession>A0ABQ0CN01</accession>
<dbReference type="Proteomes" id="UP001562357">
    <property type="component" value="Unassembled WGS sequence"/>
</dbReference>
<evidence type="ECO:0000256" key="1">
    <source>
        <dbReference type="ARBA" id="ARBA00010126"/>
    </source>
</evidence>
<dbReference type="Pfam" id="PF09745">
    <property type="entry name" value="NSRP1_N"/>
    <property type="match status" value="1"/>
</dbReference>
<comment type="similarity">
    <text evidence="1">Belongs to the NSRP1 family.</text>
</comment>
<dbReference type="EMBL" id="BAAFGZ010000097">
    <property type="protein sequence ID" value="GAB0134833.1"/>
    <property type="molecule type" value="Genomic_DNA"/>
</dbReference>
<keyword evidence="2" id="KW-0175">Coiled coil</keyword>
<feature type="compositionally biased region" description="Low complexity" evidence="3">
    <location>
        <begin position="49"/>
        <end position="69"/>
    </location>
</feature>
<feature type="region of interest" description="Disordered" evidence="3">
    <location>
        <begin position="45"/>
        <end position="154"/>
    </location>
</feature>
<evidence type="ECO:0000259" key="4">
    <source>
        <dbReference type="Pfam" id="PF09745"/>
    </source>
</evidence>